<dbReference type="STRING" id="427683.A5481_13035"/>
<accession>A0A179SB15</accession>
<dbReference type="AlphaFoldDB" id="A0A179SB15"/>
<organism evidence="1 2">
    <name type="scientific">Methylobacterium platani</name>
    <dbReference type="NCBI Taxonomy" id="427683"/>
    <lineage>
        <taxon>Bacteria</taxon>
        <taxon>Pseudomonadati</taxon>
        <taxon>Pseudomonadota</taxon>
        <taxon>Alphaproteobacteria</taxon>
        <taxon>Hyphomicrobiales</taxon>
        <taxon>Methylobacteriaceae</taxon>
        <taxon>Methylobacterium</taxon>
    </lineage>
</organism>
<protein>
    <submittedName>
        <fullName evidence="1">Uncharacterized protein</fullName>
    </submittedName>
</protein>
<evidence type="ECO:0000313" key="2">
    <source>
        <dbReference type="Proteomes" id="UP000078316"/>
    </source>
</evidence>
<name>A0A179SB15_9HYPH</name>
<sequence>MMSIGAALSAATTRVGRPLPVGLAGARAVAPQNGEARDVAARDGEEAARFRPEDGALLVAIEAGLREAGYLDA</sequence>
<proteinExistence type="predicted"/>
<dbReference type="EMBL" id="LWHQ01000022">
    <property type="protein sequence ID" value="OAS24655.1"/>
    <property type="molecule type" value="Genomic_DNA"/>
</dbReference>
<evidence type="ECO:0000313" key="1">
    <source>
        <dbReference type="EMBL" id="OAS24655.1"/>
    </source>
</evidence>
<comment type="caution">
    <text evidence="1">The sequence shown here is derived from an EMBL/GenBank/DDBJ whole genome shotgun (WGS) entry which is preliminary data.</text>
</comment>
<dbReference type="Proteomes" id="UP000078316">
    <property type="component" value="Unassembled WGS sequence"/>
</dbReference>
<reference evidence="1 2" key="1">
    <citation type="submission" date="2016-04" db="EMBL/GenBank/DDBJ databases">
        <authorList>
            <person name="Evans L.H."/>
            <person name="Alamgir A."/>
            <person name="Owens N."/>
            <person name="Weber N.D."/>
            <person name="Virtaneva K."/>
            <person name="Barbian K."/>
            <person name="Babar A."/>
            <person name="Rosenke K."/>
        </authorList>
    </citation>
    <scope>NUCLEOTIDE SEQUENCE [LARGE SCALE GENOMIC DNA]</scope>
    <source>
        <strain evidence="1 2">PMB02</strain>
    </source>
</reference>
<dbReference type="RefSeq" id="WP_048436306.1">
    <property type="nucleotide sequence ID" value="NZ_LWHQ01000022.1"/>
</dbReference>
<gene>
    <name evidence="1" type="ORF">A5481_13035</name>
</gene>
<dbReference type="OrthoDB" id="8004192at2"/>